<sequence length="21" mass="2517">MVVTYASIQHKSLIKRSKIKW</sequence>
<accession>A0ABD3TP26</accession>
<keyword evidence="3" id="KW-1185">Reference proteome</keyword>
<dbReference type="Proteomes" id="UP001634393">
    <property type="component" value="Unassembled WGS sequence"/>
</dbReference>
<comment type="caution">
    <text evidence="2">The sequence shown here is derived from an EMBL/GenBank/DDBJ whole genome shotgun (WGS) entry which is preliminary data.</text>
</comment>
<name>A0ABD3TP26_9LAMI</name>
<dbReference type="EMBL" id="JBJXBP010000003">
    <property type="protein sequence ID" value="KAL3838836.1"/>
    <property type="molecule type" value="Genomic_DNA"/>
</dbReference>
<gene>
    <name evidence="1" type="ORF">ACJIZ3_006030</name>
    <name evidence="2" type="ORF">ACJIZ3_023427</name>
</gene>
<evidence type="ECO:0000313" key="2">
    <source>
        <dbReference type="EMBL" id="KAL3838836.1"/>
    </source>
</evidence>
<evidence type="ECO:0000313" key="1">
    <source>
        <dbReference type="EMBL" id="KAL3820125.1"/>
    </source>
</evidence>
<reference evidence="2 3" key="1">
    <citation type="submission" date="2024-12" db="EMBL/GenBank/DDBJ databases">
        <title>The unique morphological basis and parallel evolutionary history of personate flowers in Penstemon.</title>
        <authorList>
            <person name="Depatie T.H."/>
            <person name="Wessinger C.A."/>
        </authorList>
    </citation>
    <scope>NUCLEOTIDE SEQUENCE [LARGE SCALE GENOMIC DNA]</scope>
    <source>
        <strain evidence="2">WTNN_2</strain>
        <tissue evidence="2">Leaf</tissue>
    </source>
</reference>
<evidence type="ECO:0000313" key="3">
    <source>
        <dbReference type="Proteomes" id="UP001634393"/>
    </source>
</evidence>
<proteinExistence type="predicted"/>
<protein>
    <submittedName>
        <fullName evidence="2">Uncharacterized protein</fullName>
    </submittedName>
</protein>
<dbReference type="EMBL" id="JBJXBP010000007">
    <property type="protein sequence ID" value="KAL3820125.1"/>
    <property type="molecule type" value="Genomic_DNA"/>
</dbReference>
<organism evidence="2 3">
    <name type="scientific">Penstemon smallii</name>
    <dbReference type="NCBI Taxonomy" id="265156"/>
    <lineage>
        <taxon>Eukaryota</taxon>
        <taxon>Viridiplantae</taxon>
        <taxon>Streptophyta</taxon>
        <taxon>Embryophyta</taxon>
        <taxon>Tracheophyta</taxon>
        <taxon>Spermatophyta</taxon>
        <taxon>Magnoliopsida</taxon>
        <taxon>eudicotyledons</taxon>
        <taxon>Gunneridae</taxon>
        <taxon>Pentapetalae</taxon>
        <taxon>asterids</taxon>
        <taxon>lamiids</taxon>
        <taxon>Lamiales</taxon>
        <taxon>Plantaginaceae</taxon>
        <taxon>Cheloneae</taxon>
        <taxon>Penstemon</taxon>
    </lineage>
</organism>
<dbReference type="AlphaFoldDB" id="A0ABD3TP26"/>